<evidence type="ECO:0000313" key="2">
    <source>
        <dbReference type="Proteomes" id="UP000229966"/>
    </source>
</evidence>
<protein>
    <submittedName>
        <fullName evidence="1">Uncharacterized protein</fullName>
    </submittedName>
</protein>
<sequence length="95" mass="10518">MCATLLHLNILLASKEILPVRIPYRTVAIQPFEHLARKVMLQVHCLLKADISDVGDFNFISAVSIEQQVSVRADIEAVLAGSANTSAVWLIIEYD</sequence>
<name>A0A2M7CHS1_9BACT</name>
<dbReference type="AlphaFoldDB" id="A0A2M7CHS1"/>
<dbReference type="Proteomes" id="UP000229966">
    <property type="component" value="Unassembled WGS sequence"/>
</dbReference>
<gene>
    <name evidence="1" type="ORF">COS38_02965</name>
</gene>
<dbReference type="EMBL" id="PEUM01000085">
    <property type="protein sequence ID" value="PIV25183.1"/>
    <property type="molecule type" value="Genomic_DNA"/>
</dbReference>
<proteinExistence type="predicted"/>
<accession>A0A2M7CHS1</accession>
<comment type="caution">
    <text evidence="1">The sequence shown here is derived from an EMBL/GenBank/DDBJ whole genome shotgun (WGS) entry which is preliminary data.</text>
</comment>
<evidence type="ECO:0000313" key="1">
    <source>
        <dbReference type="EMBL" id="PIV25183.1"/>
    </source>
</evidence>
<organism evidence="1 2">
    <name type="scientific">Candidatus Berkelbacteria bacterium CG03_land_8_20_14_0_80_40_36</name>
    <dbReference type="NCBI Taxonomy" id="1974509"/>
    <lineage>
        <taxon>Bacteria</taxon>
        <taxon>Candidatus Berkelbacteria</taxon>
    </lineage>
</organism>
<reference evidence="2" key="1">
    <citation type="submission" date="2017-09" db="EMBL/GenBank/DDBJ databases">
        <title>Depth-based differentiation of microbial function through sediment-hosted aquifers and enrichment of novel symbionts in the deep terrestrial subsurface.</title>
        <authorList>
            <person name="Probst A.J."/>
            <person name="Ladd B."/>
            <person name="Jarett J.K."/>
            <person name="Geller-Mcgrath D.E."/>
            <person name="Sieber C.M.K."/>
            <person name="Emerson J.B."/>
            <person name="Anantharaman K."/>
            <person name="Thomas B.C."/>
            <person name="Malmstrom R."/>
            <person name="Stieglmeier M."/>
            <person name="Klingl A."/>
            <person name="Woyke T."/>
            <person name="Ryan C.M."/>
            <person name="Banfield J.F."/>
        </authorList>
    </citation>
    <scope>NUCLEOTIDE SEQUENCE [LARGE SCALE GENOMIC DNA]</scope>
</reference>